<reference evidence="2 3" key="1">
    <citation type="journal article" date="2020" name="IScience">
        <title>Genome Sequencing of the Endangered Kingdonia uniflora (Circaeasteraceae, Ranunculales) Reveals Potential Mechanisms of Evolutionary Specialization.</title>
        <authorList>
            <person name="Sun Y."/>
            <person name="Deng T."/>
            <person name="Zhang A."/>
            <person name="Moore M.J."/>
            <person name="Landis J.B."/>
            <person name="Lin N."/>
            <person name="Zhang H."/>
            <person name="Zhang X."/>
            <person name="Huang J."/>
            <person name="Zhang X."/>
            <person name="Sun H."/>
            <person name="Wang H."/>
        </authorList>
    </citation>
    <scope>NUCLEOTIDE SEQUENCE [LARGE SCALE GENOMIC DNA]</scope>
    <source>
        <strain evidence="2">TB1705</strain>
        <tissue evidence="2">Leaf</tissue>
    </source>
</reference>
<evidence type="ECO:0000313" key="3">
    <source>
        <dbReference type="Proteomes" id="UP000541444"/>
    </source>
</evidence>
<gene>
    <name evidence="2" type="ORF">GIB67_013785</name>
</gene>
<feature type="region of interest" description="Disordered" evidence="1">
    <location>
        <begin position="55"/>
        <end position="88"/>
    </location>
</feature>
<evidence type="ECO:0000313" key="2">
    <source>
        <dbReference type="EMBL" id="KAF6156341.1"/>
    </source>
</evidence>
<sequence>MKLPSENNSGRLGTRSEDPATARTDYFLAGHTCSGGSFLTPFPLAKVAEIKSNVEKNPESKHYDVDDDPVGQVYGPKKIGSCTQRGYS</sequence>
<dbReference type="AlphaFoldDB" id="A0A7J7MN94"/>
<feature type="compositionally biased region" description="Basic and acidic residues" evidence="1">
    <location>
        <begin position="55"/>
        <end position="64"/>
    </location>
</feature>
<keyword evidence="3" id="KW-1185">Reference proteome</keyword>
<organism evidence="2 3">
    <name type="scientific">Kingdonia uniflora</name>
    <dbReference type="NCBI Taxonomy" id="39325"/>
    <lineage>
        <taxon>Eukaryota</taxon>
        <taxon>Viridiplantae</taxon>
        <taxon>Streptophyta</taxon>
        <taxon>Embryophyta</taxon>
        <taxon>Tracheophyta</taxon>
        <taxon>Spermatophyta</taxon>
        <taxon>Magnoliopsida</taxon>
        <taxon>Ranunculales</taxon>
        <taxon>Circaeasteraceae</taxon>
        <taxon>Kingdonia</taxon>
    </lineage>
</organism>
<feature type="compositionally biased region" description="Polar residues" evidence="1">
    <location>
        <begin position="1"/>
        <end position="11"/>
    </location>
</feature>
<protein>
    <submittedName>
        <fullName evidence="2">Uncharacterized protein</fullName>
    </submittedName>
</protein>
<comment type="caution">
    <text evidence="2">The sequence shown here is derived from an EMBL/GenBank/DDBJ whole genome shotgun (WGS) entry which is preliminary data.</text>
</comment>
<dbReference type="Proteomes" id="UP000541444">
    <property type="component" value="Unassembled WGS sequence"/>
</dbReference>
<accession>A0A7J7MN94</accession>
<feature type="region of interest" description="Disordered" evidence="1">
    <location>
        <begin position="1"/>
        <end position="20"/>
    </location>
</feature>
<evidence type="ECO:0000256" key="1">
    <source>
        <dbReference type="SAM" id="MobiDB-lite"/>
    </source>
</evidence>
<proteinExistence type="predicted"/>
<name>A0A7J7MN94_9MAGN</name>
<dbReference type="EMBL" id="JACGCM010001346">
    <property type="protein sequence ID" value="KAF6156341.1"/>
    <property type="molecule type" value="Genomic_DNA"/>
</dbReference>